<evidence type="ECO:0000313" key="1">
    <source>
        <dbReference type="EMBL" id="KMM38407.1"/>
    </source>
</evidence>
<organism evidence="1 2">
    <name type="scientific">Guptibacillus hwajinpoensis</name>
    <dbReference type="NCBI Taxonomy" id="208199"/>
    <lineage>
        <taxon>Bacteria</taxon>
        <taxon>Bacillati</taxon>
        <taxon>Bacillota</taxon>
        <taxon>Bacilli</taxon>
        <taxon>Bacillales</taxon>
        <taxon>Guptibacillaceae</taxon>
        <taxon>Guptibacillus</taxon>
    </lineage>
</organism>
<accession>A0A0J6FVL3</accession>
<keyword evidence="2" id="KW-1185">Reference proteome</keyword>
<dbReference type="AlphaFoldDB" id="A0A0J6FVL3"/>
<reference evidence="1" key="1">
    <citation type="submission" date="2015-06" db="EMBL/GenBank/DDBJ databases">
        <authorList>
            <person name="Liu B."/>
            <person name="Wang J."/>
            <person name="Zhu Y."/>
            <person name="Liu G."/>
            <person name="Chen Q."/>
            <person name="Zheng C."/>
            <person name="Che J."/>
            <person name="Ge C."/>
            <person name="Shi H."/>
            <person name="Pan Z."/>
            <person name="Liu X."/>
        </authorList>
    </citation>
    <scope>NUCLEOTIDE SEQUENCE [LARGE SCALE GENOMIC DNA]</scope>
    <source>
        <strain evidence="1">DSM 16346</strain>
    </source>
</reference>
<dbReference type="EMBL" id="LELK01000001">
    <property type="protein sequence ID" value="KMM38407.1"/>
    <property type="molecule type" value="Genomic_DNA"/>
</dbReference>
<protein>
    <submittedName>
        <fullName evidence="1">Uncharacterized protein</fullName>
    </submittedName>
</protein>
<evidence type="ECO:0000313" key="2">
    <source>
        <dbReference type="Proteomes" id="UP000035996"/>
    </source>
</evidence>
<name>A0A0J6FVL3_9BACL</name>
<dbReference type="Proteomes" id="UP000035996">
    <property type="component" value="Unassembled WGS sequence"/>
</dbReference>
<comment type="caution">
    <text evidence="1">The sequence shown here is derived from an EMBL/GenBank/DDBJ whole genome shotgun (WGS) entry which is preliminary data.</text>
</comment>
<dbReference type="RefSeq" id="WP_084006383.1">
    <property type="nucleotide sequence ID" value="NZ_CP119526.1"/>
</dbReference>
<sequence length="76" mass="8478">MNRDQIGTAWSGKHVVLIRCSQNTNKVTSFFQSLHAPVEPLHPLCTESLSTFLSIGYSISFVHTLPDGTIEYILTK</sequence>
<gene>
    <name evidence="1" type="ORF">AB986_03645</name>
</gene>
<dbReference type="OrthoDB" id="2884205at2"/>
<proteinExistence type="predicted"/>